<feature type="chain" id="PRO_5032498768" evidence="1">
    <location>
        <begin position="29"/>
        <end position="104"/>
    </location>
</feature>
<reference evidence="2 3" key="1">
    <citation type="submission" date="2020-03" db="EMBL/GenBank/DDBJ databases">
        <title>Genomic Encyclopedia of Type Strains, Phase IV (KMG-IV): sequencing the most valuable type-strain genomes for metagenomic binning, comparative biology and taxonomic classification.</title>
        <authorList>
            <person name="Goeker M."/>
        </authorList>
    </citation>
    <scope>NUCLEOTIDE SEQUENCE [LARGE SCALE GENOMIC DNA]</scope>
    <source>
        <strain evidence="2 3">DSM 29762</strain>
    </source>
</reference>
<dbReference type="AlphaFoldDB" id="A0A846QX02"/>
<dbReference type="GO" id="GO:0016788">
    <property type="term" value="F:hydrolase activity, acting on ester bonds"/>
    <property type="evidence" value="ECO:0007669"/>
    <property type="project" value="UniProtKB-ARBA"/>
</dbReference>
<comment type="caution">
    <text evidence="2">The sequence shown here is derived from an EMBL/GenBank/DDBJ whole genome shotgun (WGS) entry which is preliminary data.</text>
</comment>
<name>A0A846QX02_9FLAO</name>
<proteinExistence type="predicted"/>
<gene>
    <name evidence="2" type="ORF">GGR42_002219</name>
</gene>
<dbReference type="SUPFAM" id="SSF52266">
    <property type="entry name" value="SGNH hydrolase"/>
    <property type="match status" value="1"/>
</dbReference>
<dbReference type="RefSeq" id="WP_167963845.1">
    <property type="nucleotide sequence ID" value="NZ_JAATJJ010000001.1"/>
</dbReference>
<dbReference type="Proteomes" id="UP000590442">
    <property type="component" value="Unassembled WGS sequence"/>
</dbReference>
<organism evidence="2 3">
    <name type="scientific">Saonia flava</name>
    <dbReference type="NCBI Taxonomy" id="523696"/>
    <lineage>
        <taxon>Bacteria</taxon>
        <taxon>Pseudomonadati</taxon>
        <taxon>Bacteroidota</taxon>
        <taxon>Flavobacteriia</taxon>
        <taxon>Flavobacteriales</taxon>
        <taxon>Flavobacteriaceae</taxon>
        <taxon>Saonia</taxon>
    </lineage>
</organism>
<dbReference type="Gene3D" id="3.40.50.1110">
    <property type="entry name" value="SGNH hydrolase"/>
    <property type="match status" value="1"/>
</dbReference>
<protein>
    <submittedName>
        <fullName evidence="2">Uncharacterized protein</fullName>
    </submittedName>
</protein>
<evidence type="ECO:0000313" key="2">
    <source>
        <dbReference type="EMBL" id="NJB71757.1"/>
    </source>
</evidence>
<evidence type="ECO:0000256" key="1">
    <source>
        <dbReference type="SAM" id="SignalP"/>
    </source>
</evidence>
<dbReference type="InterPro" id="IPR036514">
    <property type="entry name" value="SGNH_hydro_sf"/>
</dbReference>
<keyword evidence="1" id="KW-0732">Signal</keyword>
<accession>A0A846QX02</accession>
<keyword evidence="3" id="KW-1185">Reference proteome</keyword>
<sequence>MKISRNNFIKKIGLTGLASLCIPQILLAANHPNPFIKNKGLTILFQGDSITDGNRTRDMDWNHIMGHGYAYLIASRLWHDYLGKDLMFYNRGISGDKIKDLENR</sequence>
<dbReference type="EMBL" id="JAATJJ010000001">
    <property type="protein sequence ID" value="NJB71757.1"/>
    <property type="molecule type" value="Genomic_DNA"/>
</dbReference>
<evidence type="ECO:0000313" key="3">
    <source>
        <dbReference type="Proteomes" id="UP000590442"/>
    </source>
</evidence>
<feature type="signal peptide" evidence="1">
    <location>
        <begin position="1"/>
        <end position="28"/>
    </location>
</feature>